<dbReference type="Gramene" id="TVU11081">
    <property type="protein sequence ID" value="TVU11081"/>
    <property type="gene ID" value="EJB05_44644"/>
</dbReference>
<dbReference type="EMBL" id="RWGY01000039">
    <property type="protein sequence ID" value="TVU11081.1"/>
    <property type="molecule type" value="Genomic_DNA"/>
</dbReference>
<evidence type="ECO:0000256" key="1">
    <source>
        <dbReference type="SAM" id="MobiDB-lite"/>
    </source>
</evidence>
<evidence type="ECO:0000313" key="2">
    <source>
        <dbReference type="EMBL" id="TVU11081.1"/>
    </source>
</evidence>
<name>A0A5J9TK83_9POAL</name>
<accession>A0A5J9TK83</accession>
<gene>
    <name evidence="2" type="ORF">EJB05_44644</name>
</gene>
<feature type="region of interest" description="Disordered" evidence="1">
    <location>
        <begin position="29"/>
        <end position="54"/>
    </location>
</feature>
<dbReference type="Proteomes" id="UP000324897">
    <property type="component" value="Chromosome 3"/>
</dbReference>
<protein>
    <submittedName>
        <fullName evidence="2">Uncharacterized protein</fullName>
    </submittedName>
</protein>
<sequence length="136" mass="14791">MDAAFRRPRSRGPFGKTCLQATTMSFPLAMEKNQSSSSGKKKNNSANTADACDGGRDRGAVGWHREALCSSAVIQFNAADDRDLRLGTALCARAAAPAARRAWRKWGARAQAQRRCGGPKYRVTVAAKCNLEDRIF</sequence>
<comment type="caution">
    <text evidence="2">The sequence shown here is derived from an EMBL/GenBank/DDBJ whole genome shotgun (WGS) entry which is preliminary data.</text>
</comment>
<proteinExistence type="predicted"/>
<evidence type="ECO:0000313" key="3">
    <source>
        <dbReference type="Proteomes" id="UP000324897"/>
    </source>
</evidence>
<organism evidence="2 3">
    <name type="scientific">Eragrostis curvula</name>
    <name type="common">weeping love grass</name>
    <dbReference type="NCBI Taxonomy" id="38414"/>
    <lineage>
        <taxon>Eukaryota</taxon>
        <taxon>Viridiplantae</taxon>
        <taxon>Streptophyta</taxon>
        <taxon>Embryophyta</taxon>
        <taxon>Tracheophyta</taxon>
        <taxon>Spermatophyta</taxon>
        <taxon>Magnoliopsida</taxon>
        <taxon>Liliopsida</taxon>
        <taxon>Poales</taxon>
        <taxon>Poaceae</taxon>
        <taxon>PACMAD clade</taxon>
        <taxon>Chloridoideae</taxon>
        <taxon>Eragrostideae</taxon>
        <taxon>Eragrostidinae</taxon>
        <taxon>Eragrostis</taxon>
    </lineage>
</organism>
<dbReference type="AlphaFoldDB" id="A0A5J9TK83"/>
<reference evidence="2 3" key="1">
    <citation type="journal article" date="2019" name="Sci. Rep.">
        <title>A high-quality genome of Eragrostis curvula grass provides insights into Poaceae evolution and supports new strategies to enhance forage quality.</title>
        <authorList>
            <person name="Carballo J."/>
            <person name="Santos B.A.C.M."/>
            <person name="Zappacosta D."/>
            <person name="Garbus I."/>
            <person name="Selva J.P."/>
            <person name="Gallo C.A."/>
            <person name="Diaz A."/>
            <person name="Albertini E."/>
            <person name="Caccamo M."/>
            <person name="Echenique V."/>
        </authorList>
    </citation>
    <scope>NUCLEOTIDE SEQUENCE [LARGE SCALE GENOMIC DNA]</scope>
    <source>
        <strain evidence="3">cv. Victoria</strain>
        <tissue evidence="2">Leaf</tissue>
    </source>
</reference>
<keyword evidence="3" id="KW-1185">Reference proteome</keyword>